<dbReference type="EMBL" id="QUBG01000001">
    <property type="protein sequence ID" value="TPR45952.1"/>
    <property type="molecule type" value="Genomic_DNA"/>
</dbReference>
<dbReference type="NCBIfam" id="NF010733">
    <property type="entry name" value="PRK14135.1"/>
    <property type="match status" value="1"/>
</dbReference>
<dbReference type="AlphaFoldDB" id="A0A9Q8IPQ4"/>
<accession>A0A9Q8IPQ4</accession>
<evidence type="ECO:0000256" key="2">
    <source>
        <dbReference type="ARBA" id="ARBA00004496"/>
    </source>
</evidence>
<evidence type="ECO:0000259" key="9">
    <source>
        <dbReference type="Pfam" id="PF21982"/>
    </source>
</evidence>
<dbReference type="InterPro" id="IPR053926">
    <property type="entry name" value="RecX_HTH_1st"/>
</dbReference>
<evidence type="ECO:0000259" key="7">
    <source>
        <dbReference type="Pfam" id="PF02631"/>
    </source>
</evidence>
<feature type="domain" description="RecX third three-helical" evidence="8">
    <location>
        <begin position="216"/>
        <end position="260"/>
    </location>
</feature>
<proteinExistence type="inferred from homology"/>
<evidence type="ECO:0000259" key="8">
    <source>
        <dbReference type="Pfam" id="PF21981"/>
    </source>
</evidence>
<dbReference type="GeneID" id="58107515"/>
<name>A0A9Q8IPQ4_9LACO</name>
<comment type="subcellular location">
    <subcellularLocation>
        <location evidence="2 6">Cytoplasm</location>
    </subcellularLocation>
</comment>
<gene>
    <name evidence="6" type="primary">recX</name>
    <name evidence="10" type="ORF">DY130_00065</name>
</gene>
<dbReference type="Pfam" id="PF21981">
    <property type="entry name" value="RecX_HTH3"/>
    <property type="match status" value="1"/>
</dbReference>
<evidence type="ECO:0000313" key="10">
    <source>
        <dbReference type="EMBL" id="TPR45952.1"/>
    </source>
</evidence>
<dbReference type="PANTHER" id="PTHR33602:SF1">
    <property type="entry name" value="REGULATORY PROTEIN RECX FAMILY PROTEIN"/>
    <property type="match status" value="1"/>
</dbReference>
<feature type="domain" description="RecX first three-helical" evidence="9">
    <location>
        <begin position="63"/>
        <end position="101"/>
    </location>
</feature>
<dbReference type="HAMAP" id="MF_01114">
    <property type="entry name" value="RecX"/>
    <property type="match status" value="1"/>
</dbReference>
<comment type="similarity">
    <text evidence="3 6">Belongs to the RecX family.</text>
</comment>
<dbReference type="Pfam" id="PF21982">
    <property type="entry name" value="RecX_HTH1"/>
    <property type="match status" value="1"/>
</dbReference>
<organism evidence="10 11">
    <name type="scientific">Apilactobacillus micheneri</name>
    <dbReference type="NCBI Taxonomy" id="1899430"/>
    <lineage>
        <taxon>Bacteria</taxon>
        <taxon>Bacillati</taxon>
        <taxon>Bacillota</taxon>
        <taxon>Bacilli</taxon>
        <taxon>Lactobacillales</taxon>
        <taxon>Lactobacillaceae</taxon>
        <taxon>Apilactobacillus</taxon>
    </lineage>
</organism>
<dbReference type="GO" id="GO:0006282">
    <property type="term" value="P:regulation of DNA repair"/>
    <property type="evidence" value="ECO:0007669"/>
    <property type="project" value="UniProtKB-UniRule"/>
</dbReference>
<dbReference type="InterPro" id="IPR053924">
    <property type="entry name" value="RecX_HTH_2nd"/>
</dbReference>
<dbReference type="InterPro" id="IPR036388">
    <property type="entry name" value="WH-like_DNA-bd_sf"/>
</dbReference>
<evidence type="ECO:0000256" key="6">
    <source>
        <dbReference type="HAMAP-Rule" id="MF_01114"/>
    </source>
</evidence>
<evidence type="ECO:0000256" key="5">
    <source>
        <dbReference type="ARBA" id="ARBA00022490"/>
    </source>
</evidence>
<dbReference type="InterPro" id="IPR003783">
    <property type="entry name" value="Regulatory_RecX"/>
</dbReference>
<comment type="function">
    <text evidence="1 6">Modulates RecA activity.</text>
</comment>
<dbReference type="Pfam" id="PF02631">
    <property type="entry name" value="RecX_HTH2"/>
    <property type="match status" value="1"/>
</dbReference>
<dbReference type="InterPro" id="IPR053925">
    <property type="entry name" value="RecX_HTH_3rd"/>
</dbReference>
<protein>
    <recommendedName>
        <fullName evidence="4 6">Regulatory protein RecX</fullName>
    </recommendedName>
</protein>
<evidence type="ECO:0000313" key="11">
    <source>
        <dbReference type="Proteomes" id="UP000784700"/>
    </source>
</evidence>
<sequence length="267" mass="31403">MNPKITKISSQKRKGRFNVYIDDHYAFPISENVMIKYRVFKGMEVDEKLKHELINADNISKLYSKAIDFLSHQLRTENEVVKKLSNFTEDDSEIETVINQLKDQHLINDQNYADSYVRTEVKKQDKGPSNVFFKLKSKSVSEDKIQNAIENFYSDEDAMDNCIVQAKKIFNKHKRDAFKNRVQKTKVNLIKKGYNTDTVISAIDALALEPDDEQQENLLEEQGEKFWLRNKKYDNQKRSLKTKQSLYRKGFNIDDINHFIDSKLNNF</sequence>
<dbReference type="Gene3D" id="1.10.10.10">
    <property type="entry name" value="Winged helix-like DNA-binding domain superfamily/Winged helix DNA-binding domain"/>
    <property type="match status" value="4"/>
</dbReference>
<comment type="caution">
    <text evidence="10">The sequence shown here is derived from an EMBL/GenBank/DDBJ whole genome shotgun (WGS) entry which is preliminary data.</text>
</comment>
<dbReference type="GO" id="GO:0005737">
    <property type="term" value="C:cytoplasm"/>
    <property type="evidence" value="ECO:0007669"/>
    <property type="project" value="UniProtKB-SubCell"/>
</dbReference>
<feature type="domain" description="RecX second three-helical" evidence="7">
    <location>
        <begin position="108"/>
        <end position="148"/>
    </location>
</feature>
<dbReference type="Proteomes" id="UP000784700">
    <property type="component" value="Unassembled WGS sequence"/>
</dbReference>
<evidence type="ECO:0000256" key="1">
    <source>
        <dbReference type="ARBA" id="ARBA00003529"/>
    </source>
</evidence>
<keyword evidence="5 6" id="KW-0963">Cytoplasm</keyword>
<dbReference type="RefSeq" id="WP_140923476.1">
    <property type="nucleotide sequence ID" value="NZ_QUBF01000001.1"/>
</dbReference>
<evidence type="ECO:0000256" key="4">
    <source>
        <dbReference type="ARBA" id="ARBA00018111"/>
    </source>
</evidence>
<dbReference type="PANTHER" id="PTHR33602">
    <property type="entry name" value="REGULATORY PROTEIN RECX FAMILY PROTEIN"/>
    <property type="match status" value="1"/>
</dbReference>
<evidence type="ECO:0000256" key="3">
    <source>
        <dbReference type="ARBA" id="ARBA00009695"/>
    </source>
</evidence>
<reference evidence="10" key="1">
    <citation type="submission" date="2018-08" db="EMBL/GenBank/DDBJ databases">
        <title>Comparative genomics of wild bee and flower associated Lactobacillus reveals potential adaptation to the bee host.</title>
        <authorList>
            <person name="Vuong H.Q."/>
            <person name="Mcfrederick Q.S."/>
        </authorList>
    </citation>
    <scope>NUCLEOTIDE SEQUENCE</scope>
    <source>
        <strain evidence="10">HV_63</strain>
    </source>
</reference>